<dbReference type="PANTHER" id="PTHR33705:SF2">
    <property type="entry name" value="PHOSPHOCARRIER PROTEIN NPR"/>
    <property type="match status" value="1"/>
</dbReference>
<sequence length="105" mass="11356">MAENIKDIEVEIKNADGLHMRPAMQFVDIASKYDSGITVSNGESTVDAKSIMQVTMLAATCGTRLQIHIEGEDAEDAAEDLRQLVEDKMFDEPAGAPSGDDGRNN</sequence>
<dbReference type="EC" id="2.7.11.-" evidence="7"/>
<evidence type="ECO:0000256" key="4">
    <source>
        <dbReference type="ARBA" id="ARBA00022683"/>
    </source>
</evidence>
<dbReference type="GO" id="GO:0016740">
    <property type="term" value="F:transferase activity"/>
    <property type="evidence" value="ECO:0007669"/>
    <property type="project" value="UniProtKB-KW"/>
</dbReference>
<dbReference type="Gene3D" id="3.30.1340.10">
    <property type="entry name" value="HPr-like"/>
    <property type="match status" value="1"/>
</dbReference>
<dbReference type="PANTHER" id="PTHR33705">
    <property type="entry name" value="PHOSPHOCARRIER PROTEIN HPR"/>
    <property type="match status" value="1"/>
</dbReference>
<dbReference type="AlphaFoldDB" id="A0A1U9NMC2"/>
<dbReference type="RefSeq" id="WP_146662238.1">
    <property type="nucleotide sequence ID" value="NZ_CP019791.1"/>
</dbReference>
<dbReference type="Proteomes" id="UP000189674">
    <property type="component" value="Chromosome"/>
</dbReference>
<dbReference type="OrthoDB" id="9809047at2"/>
<dbReference type="GO" id="GO:0005737">
    <property type="term" value="C:cytoplasm"/>
    <property type="evidence" value="ECO:0007669"/>
    <property type="project" value="UniProtKB-SubCell"/>
</dbReference>
<evidence type="ECO:0000313" key="7">
    <source>
        <dbReference type="EMBL" id="AQT68878.1"/>
    </source>
</evidence>
<evidence type="ECO:0000313" key="8">
    <source>
        <dbReference type="Proteomes" id="UP000189674"/>
    </source>
</evidence>
<dbReference type="PRINTS" id="PR00107">
    <property type="entry name" value="PHOSPHOCPHPR"/>
</dbReference>
<evidence type="ECO:0000259" key="6">
    <source>
        <dbReference type="PROSITE" id="PS51350"/>
    </source>
</evidence>
<keyword evidence="3" id="KW-0963">Cytoplasm</keyword>
<evidence type="ECO:0000256" key="5">
    <source>
        <dbReference type="SAM" id="MobiDB-lite"/>
    </source>
</evidence>
<keyword evidence="4" id="KW-0598">Phosphotransferase system</keyword>
<dbReference type="SUPFAM" id="SSF55594">
    <property type="entry name" value="HPr-like"/>
    <property type="match status" value="1"/>
</dbReference>
<dbReference type="STRING" id="1936003.STSP2_02054"/>
<dbReference type="InterPro" id="IPR000032">
    <property type="entry name" value="HPr-like"/>
</dbReference>
<dbReference type="Pfam" id="PF00381">
    <property type="entry name" value="PTS-HPr"/>
    <property type="match status" value="1"/>
</dbReference>
<evidence type="ECO:0000256" key="1">
    <source>
        <dbReference type="ARBA" id="ARBA00004496"/>
    </source>
</evidence>
<comment type="similarity">
    <text evidence="2">Belongs to the HPr family.</text>
</comment>
<dbReference type="CDD" id="cd00367">
    <property type="entry name" value="PTS-HPr_like"/>
    <property type="match status" value="1"/>
</dbReference>
<comment type="subcellular location">
    <subcellularLocation>
        <location evidence="1">Cytoplasm</location>
    </subcellularLocation>
</comment>
<dbReference type="GO" id="GO:0009401">
    <property type="term" value="P:phosphoenolpyruvate-dependent sugar phosphotransferase system"/>
    <property type="evidence" value="ECO:0007669"/>
    <property type="project" value="UniProtKB-KW"/>
</dbReference>
<evidence type="ECO:0000256" key="2">
    <source>
        <dbReference type="ARBA" id="ARBA00010736"/>
    </source>
</evidence>
<dbReference type="InterPro" id="IPR035895">
    <property type="entry name" value="HPr-like_sf"/>
</dbReference>
<organism evidence="7 8">
    <name type="scientific">Anaerohalosphaera lusitana</name>
    <dbReference type="NCBI Taxonomy" id="1936003"/>
    <lineage>
        <taxon>Bacteria</taxon>
        <taxon>Pseudomonadati</taxon>
        <taxon>Planctomycetota</taxon>
        <taxon>Phycisphaerae</taxon>
        <taxon>Sedimentisphaerales</taxon>
        <taxon>Anaerohalosphaeraceae</taxon>
        <taxon>Anaerohalosphaera</taxon>
    </lineage>
</organism>
<dbReference type="NCBIfam" id="TIGR01003">
    <property type="entry name" value="PTS_HPr_family"/>
    <property type="match status" value="1"/>
</dbReference>
<proteinExistence type="inferred from homology"/>
<gene>
    <name evidence="7" type="primary">ptsH</name>
    <name evidence="7" type="ORF">STSP2_02054</name>
</gene>
<keyword evidence="8" id="KW-1185">Reference proteome</keyword>
<dbReference type="InterPro" id="IPR050399">
    <property type="entry name" value="HPr"/>
</dbReference>
<accession>A0A1U9NMC2</accession>
<evidence type="ECO:0000256" key="3">
    <source>
        <dbReference type="ARBA" id="ARBA00022490"/>
    </source>
</evidence>
<dbReference type="PROSITE" id="PS51350">
    <property type="entry name" value="PTS_HPR_DOM"/>
    <property type="match status" value="1"/>
</dbReference>
<name>A0A1U9NMC2_9BACT</name>
<reference evidence="8" key="1">
    <citation type="submission" date="2017-02" db="EMBL/GenBank/DDBJ databases">
        <title>Comparative genomics and description of representatives of a novel lineage of planctomycetes thriving in anoxic sediments.</title>
        <authorList>
            <person name="Spring S."/>
            <person name="Bunk B."/>
            <person name="Sproer C."/>
        </authorList>
    </citation>
    <scope>NUCLEOTIDE SEQUENCE [LARGE SCALE GENOMIC DNA]</scope>
    <source>
        <strain evidence="8">ST-NAGAB-D1</strain>
    </source>
</reference>
<feature type="region of interest" description="Disordered" evidence="5">
    <location>
        <begin position="85"/>
        <end position="105"/>
    </location>
</feature>
<protein>
    <submittedName>
        <fullName evidence="7">Phosphocarrier protein HPr</fullName>
        <ecNumber evidence="7">2.7.11.-</ecNumber>
    </submittedName>
</protein>
<dbReference type="KEGG" id="alus:STSP2_02054"/>
<feature type="domain" description="HPr" evidence="6">
    <location>
        <begin position="5"/>
        <end position="93"/>
    </location>
</feature>
<dbReference type="EMBL" id="CP019791">
    <property type="protein sequence ID" value="AQT68878.1"/>
    <property type="molecule type" value="Genomic_DNA"/>
</dbReference>
<keyword evidence="7" id="KW-0808">Transferase</keyword>